<dbReference type="RefSeq" id="WP_147826654.1">
    <property type="nucleotide sequence ID" value="NZ_BAAARG010000005.1"/>
</dbReference>
<dbReference type="AlphaFoldDB" id="A0A5C8HJW5"/>
<keyword evidence="3" id="KW-1185">Reference proteome</keyword>
<evidence type="ECO:0000313" key="2">
    <source>
        <dbReference type="EMBL" id="TXK02720.1"/>
    </source>
</evidence>
<evidence type="ECO:0000313" key="3">
    <source>
        <dbReference type="Proteomes" id="UP000321196"/>
    </source>
</evidence>
<dbReference type="OrthoDB" id="3218506at2"/>
<proteinExistence type="predicted"/>
<dbReference type="Proteomes" id="UP000321196">
    <property type="component" value="Unassembled WGS sequence"/>
</dbReference>
<comment type="caution">
    <text evidence="2">The sequence shown here is derived from an EMBL/GenBank/DDBJ whole genome shotgun (WGS) entry which is preliminary data.</text>
</comment>
<gene>
    <name evidence="2" type="ORF">FVP60_12635</name>
</gene>
<dbReference type="PROSITE" id="PS51257">
    <property type="entry name" value="PROKAR_LIPOPROTEIN"/>
    <property type="match status" value="1"/>
</dbReference>
<sequence>MNRRLAALILAVPLTIAALTGCSNSAGGGGDNGGTESWPANVTENFISSCEASSGGQTAYCECSLEALQSEYTLEEFTELEKNVNDPATQEALGEVISACQSEVK</sequence>
<accession>A0A5C8HJW5</accession>
<name>A0A5C8HJW5_9MICO</name>
<keyword evidence="1" id="KW-0732">Signal</keyword>
<feature type="signal peptide" evidence="1">
    <location>
        <begin position="1"/>
        <end position="25"/>
    </location>
</feature>
<organism evidence="2 3">
    <name type="scientific">Microbacterium mitrae</name>
    <dbReference type="NCBI Taxonomy" id="664640"/>
    <lineage>
        <taxon>Bacteria</taxon>
        <taxon>Bacillati</taxon>
        <taxon>Actinomycetota</taxon>
        <taxon>Actinomycetes</taxon>
        <taxon>Micrococcales</taxon>
        <taxon>Microbacteriaceae</taxon>
        <taxon>Microbacterium</taxon>
    </lineage>
</organism>
<evidence type="ECO:0008006" key="4">
    <source>
        <dbReference type="Google" id="ProtNLM"/>
    </source>
</evidence>
<reference evidence="2 3" key="1">
    <citation type="submission" date="2019-08" db="EMBL/GenBank/DDBJ databases">
        <authorList>
            <person name="Dong K."/>
        </authorList>
    </citation>
    <scope>NUCLEOTIDE SEQUENCE [LARGE SCALE GENOMIC DNA]</scope>
    <source>
        <strain evidence="2 3">M4-8</strain>
    </source>
</reference>
<feature type="chain" id="PRO_5022970474" description="Secreted protein" evidence="1">
    <location>
        <begin position="26"/>
        <end position="105"/>
    </location>
</feature>
<protein>
    <recommendedName>
        <fullName evidence="4">Secreted protein</fullName>
    </recommendedName>
</protein>
<dbReference type="EMBL" id="VRSW01000006">
    <property type="protein sequence ID" value="TXK02720.1"/>
    <property type="molecule type" value="Genomic_DNA"/>
</dbReference>
<evidence type="ECO:0000256" key="1">
    <source>
        <dbReference type="SAM" id="SignalP"/>
    </source>
</evidence>